<sequence length="23" mass="2582">MQLLVYCSKPFVKLLAGLKQQSS</sequence>
<dbReference type="AlphaFoldDB" id="A0A0E9UB40"/>
<reference evidence="1" key="1">
    <citation type="submission" date="2014-11" db="EMBL/GenBank/DDBJ databases">
        <authorList>
            <person name="Amaro Gonzalez C."/>
        </authorList>
    </citation>
    <scope>NUCLEOTIDE SEQUENCE</scope>
</reference>
<organism evidence="1">
    <name type="scientific">Anguilla anguilla</name>
    <name type="common">European freshwater eel</name>
    <name type="synonym">Muraena anguilla</name>
    <dbReference type="NCBI Taxonomy" id="7936"/>
    <lineage>
        <taxon>Eukaryota</taxon>
        <taxon>Metazoa</taxon>
        <taxon>Chordata</taxon>
        <taxon>Craniata</taxon>
        <taxon>Vertebrata</taxon>
        <taxon>Euteleostomi</taxon>
        <taxon>Actinopterygii</taxon>
        <taxon>Neopterygii</taxon>
        <taxon>Teleostei</taxon>
        <taxon>Anguilliformes</taxon>
        <taxon>Anguillidae</taxon>
        <taxon>Anguilla</taxon>
    </lineage>
</organism>
<proteinExistence type="predicted"/>
<reference evidence="1" key="2">
    <citation type="journal article" date="2015" name="Fish Shellfish Immunol.">
        <title>Early steps in the European eel (Anguilla anguilla)-Vibrio vulnificus interaction in the gills: Role of the RtxA13 toxin.</title>
        <authorList>
            <person name="Callol A."/>
            <person name="Pajuelo D."/>
            <person name="Ebbesson L."/>
            <person name="Teles M."/>
            <person name="MacKenzie S."/>
            <person name="Amaro C."/>
        </authorList>
    </citation>
    <scope>NUCLEOTIDE SEQUENCE</scope>
</reference>
<name>A0A0E9UB40_ANGAN</name>
<protein>
    <submittedName>
        <fullName evidence="1">Uncharacterized protein</fullName>
    </submittedName>
</protein>
<dbReference type="EMBL" id="GBXM01046389">
    <property type="protein sequence ID" value="JAH62188.1"/>
    <property type="molecule type" value="Transcribed_RNA"/>
</dbReference>
<evidence type="ECO:0000313" key="1">
    <source>
        <dbReference type="EMBL" id="JAH62188.1"/>
    </source>
</evidence>
<accession>A0A0E9UB40</accession>